<dbReference type="AlphaFoldDB" id="A0A1A2Z0L4"/>
<name>A0A1A2Z0L4_9MYCO</name>
<dbReference type="PROSITE" id="PS50112">
    <property type="entry name" value="PAS"/>
    <property type="match status" value="1"/>
</dbReference>
<dbReference type="PROSITE" id="PS50113">
    <property type="entry name" value="PAC"/>
    <property type="match status" value="1"/>
</dbReference>
<reference evidence="5" key="1">
    <citation type="submission" date="2016-06" db="EMBL/GenBank/DDBJ databases">
        <authorList>
            <person name="Sutton G."/>
            <person name="Brinkac L."/>
            <person name="Sanka R."/>
            <person name="Adams M."/>
            <person name="Lau E."/>
            <person name="Sam S."/>
            <person name="Sreng N."/>
            <person name="Him V."/>
            <person name="Kerleguer A."/>
            <person name="Cheng S."/>
        </authorList>
    </citation>
    <scope>NUCLEOTIDE SEQUENCE [LARGE SCALE GENOMIC DNA]</scope>
    <source>
        <strain evidence="5">E861</strain>
    </source>
</reference>
<dbReference type="InterPro" id="IPR036457">
    <property type="entry name" value="PPM-type-like_dom_sf"/>
</dbReference>
<dbReference type="NCBIfam" id="TIGR00229">
    <property type="entry name" value="sensory_box"/>
    <property type="match status" value="1"/>
</dbReference>
<dbReference type="Pfam" id="PF13581">
    <property type="entry name" value="HATPase_c_2"/>
    <property type="match status" value="1"/>
</dbReference>
<dbReference type="InterPro" id="IPR052016">
    <property type="entry name" value="Bact_Sigma-Reg"/>
</dbReference>
<dbReference type="EMBL" id="LZKJ01000165">
    <property type="protein sequence ID" value="OBI42716.1"/>
    <property type="molecule type" value="Genomic_DNA"/>
</dbReference>
<dbReference type="Gene3D" id="3.30.565.10">
    <property type="entry name" value="Histidine kinase-like ATPase, C-terminal domain"/>
    <property type="match status" value="1"/>
</dbReference>
<dbReference type="SUPFAM" id="SSF55874">
    <property type="entry name" value="ATPase domain of HSP90 chaperone/DNA topoisomerase II/histidine kinase"/>
    <property type="match status" value="1"/>
</dbReference>
<dbReference type="SMART" id="SM00331">
    <property type="entry name" value="PP2C_SIG"/>
    <property type="match status" value="1"/>
</dbReference>
<gene>
    <name evidence="4" type="ORF">A5707_05960</name>
</gene>
<accession>A0A1A2Z0L4</accession>
<dbReference type="OrthoDB" id="163538at2"/>
<protein>
    <submittedName>
        <fullName evidence="4">Stage II sporulation protein E</fullName>
    </submittedName>
</protein>
<dbReference type="InterPro" id="IPR035965">
    <property type="entry name" value="PAS-like_dom_sf"/>
</dbReference>
<evidence type="ECO:0000313" key="5">
    <source>
        <dbReference type="Proteomes" id="UP000093592"/>
    </source>
</evidence>
<dbReference type="RefSeq" id="WP_065015751.1">
    <property type="nucleotide sequence ID" value="NZ_LZKJ01000165.1"/>
</dbReference>
<dbReference type="Gene3D" id="3.30.450.20">
    <property type="entry name" value="PAS domain"/>
    <property type="match status" value="1"/>
</dbReference>
<feature type="domain" description="PAS" evidence="2">
    <location>
        <begin position="108"/>
        <end position="149"/>
    </location>
</feature>
<dbReference type="Gene3D" id="1.10.1240.30">
    <property type="entry name" value="KaiA/RbsU domain"/>
    <property type="match status" value="1"/>
</dbReference>
<comment type="caution">
    <text evidence="4">The sequence shown here is derived from an EMBL/GenBank/DDBJ whole genome shotgun (WGS) entry which is preliminary data.</text>
</comment>
<dbReference type="Gene3D" id="3.60.40.10">
    <property type="entry name" value="PPM-type phosphatase domain"/>
    <property type="match status" value="1"/>
</dbReference>
<dbReference type="InterPro" id="IPR001932">
    <property type="entry name" value="PPM-type_phosphatase-like_dom"/>
</dbReference>
<sequence>MTRAYDFHVRYAAALRSYLAMRTESSLAVAEELGRRALQESISMLEIIENHFRLVNDELASESAADRSAALEFLLQTFAPLDVATRGFLDGTRRYEEQRARAEDLADRDEFRTALVNSLQEGFFVADDNGAVIEVNEAFAKITGYASYDTPYEWPHPWLVDKRAARVQQSRLGTESQVQYETPIRHRDGRLVWVAVNISRVAGQGVDGVVYVGTIRDITAERAFAARESAVLRLATAVGVAKSVSEVLAITLDECRAAIDVTRVVAVTWSTDGGDPTVQVAGEAAATSWHELDPLLQETFQQARHQLPLTVQPIEWADTPGKSRGIVAVLSGSGDVAMWLELREPRRVSAEDRLLVTVLVGHLSLAVQHVRQFESARETSLTLQRVMLPTMDPPTGFAVRYEPAVLPLEIGGDWYEVLPVGEKRIGIIVGDCVGRGLSAAAVMGQLRSSARALLLTNTEPATVLEQLDSAAEFIPDAFCTTVFVGILDTESGELRYSSAGHLPALLVAPESEPTLLSDAQSVPIAVHSNSSRRQAATVLYPGSTLMLYTDGLVERRDASIDDGIARVADVVVDGMNLTVDAVADAALAAMAPPGGYDDDVAIVVYRHPYAPLVIESDAIADELADIRHRLTAWMRDSAVPEDLVADVVLAVNEACANSIEHGYRGQQPGKVRVDAGSDGAELQIRITDSGSWKPAAADPGNRGRGLVLIRSVSDWLELDCTPSGTTVEMTFRLPAEQRVHAVSDASEGS</sequence>
<dbReference type="SMART" id="SM00086">
    <property type="entry name" value="PAC"/>
    <property type="match status" value="1"/>
</dbReference>
<dbReference type="SUPFAM" id="SSF81606">
    <property type="entry name" value="PP2C-like"/>
    <property type="match status" value="1"/>
</dbReference>
<dbReference type="PANTHER" id="PTHR43156:SF2">
    <property type="entry name" value="STAGE II SPORULATION PROTEIN E"/>
    <property type="match status" value="1"/>
</dbReference>
<proteinExistence type="predicted"/>
<dbReference type="InterPro" id="IPR003594">
    <property type="entry name" value="HATPase_dom"/>
</dbReference>
<dbReference type="PANTHER" id="PTHR43156">
    <property type="entry name" value="STAGE II SPORULATION PROTEIN E-RELATED"/>
    <property type="match status" value="1"/>
</dbReference>
<dbReference type="SUPFAM" id="SSF55785">
    <property type="entry name" value="PYP-like sensor domain (PAS domain)"/>
    <property type="match status" value="1"/>
</dbReference>
<dbReference type="InterPro" id="IPR001610">
    <property type="entry name" value="PAC"/>
</dbReference>
<dbReference type="InterPro" id="IPR014787">
    <property type="entry name" value="PSer_Pase_RsbU_N"/>
</dbReference>
<evidence type="ECO:0000256" key="1">
    <source>
        <dbReference type="ARBA" id="ARBA00022801"/>
    </source>
</evidence>
<evidence type="ECO:0000259" key="3">
    <source>
        <dbReference type="PROSITE" id="PS50113"/>
    </source>
</evidence>
<dbReference type="CDD" id="cd16936">
    <property type="entry name" value="HATPase_RsbW-like"/>
    <property type="match status" value="1"/>
</dbReference>
<organism evidence="4 5">
    <name type="scientific">Mycobacterium kyorinense</name>
    <dbReference type="NCBI Taxonomy" id="487514"/>
    <lineage>
        <taxon>Bacteria</taxon>
        <taxon>Bacillati</taxon>
        <taxon>Actinomycetota</taxon>
        <taxon>Actinomycetes</taxon>
        <taxon>Mycobacteriales</taxon>
        <taxon>Mycobacteriaceae</taxon>
        <taxon>Mycobacterium</taxon>
    </lineage>
</organism>
<dbReference type="Pfam" id="PF13426">
    <property type="entry name" value="PAS_9"/>
    <property type="match status" value="1"/>
</dbReference>
<dbReference type="InterPro" id="IPR036890">
    <property type="entry name" value="HATPase_C_sf"/>
</dbReference>
<dbReference type="InterPro" id="IPR000700">
    <property type="entry name" value="PAS-assoc_C"/>
</dbReference>
<dbReference type="Pfam" id="PF07228">
    <property type="entry name" value="SpoIIE"/>
    <property type="match status" value="1"/>
</dbReference>
<evidence type="ECO:0000259" key="2">
    <source>
        <dbReference type="PROSITE" id="PS50112"/>
    </source>
</evidence>
<dbReference type="CDD" id="cd00130">
    <property type="entry name" value="PAS"/>
    <property type="match status" value="1"/>
</dbReference>
<keyword evidence="1" id="KW-0378">Hydrolase</keyword>
<dbReference type="Pfam" id="PF08673">
    <property type="entry name" value="RsbU_N"/>
    <property type="match status" value="1"/>
</dbReference>
<dbReference type="InterPro" id="IPR017944">
    <property type="entry name" value="KaiA/RbsU_helical_domain_sf"/>
</dbReference>
<dbReference type="InterPro" id="IPR000014">
    <property type="entry name" value="PAS"/>
</dbReference>
<dbReference type="GO" id="GO:0016791">
    <property type="term" value="F:phosphatase activity"/>
    <property type="evidence" value="ECO:0007669"/>
    <property type="project" value="TreeGrafter"/>
</dbReference>
<evidence type="ECO:0000313" key="4">
    <source>
        <dbReference type="EMBL" id="OBI42716.1"/>
    </source>
</evidence>
<dbReference type="Proteomes" id="UP000093592">
    <property type="component" value="Unassembled WGS sequence"/>
</dbReference>
<feature type="domain" description="PAC" evidence="3">
    <location>
        <begin position="178"/>
        <end position="230"/>
    </location>
</feature>